<evidence type="ECO:0000256" key="1">
    <source>
        <dbReference type="ARBA" id="ARBA00004141"/>
    </source>
</evidence>
<feature type="transmembrane region" description="Helical" evidence="6">
    <location>
        <begin position="89"/>
        <end position="107"/>
    </location>
</feature>
<evidence type="ECO:0000256" key="4">
    <source>
        <dbReference type="ARBA" id="ARBA00023136"/>
    </source>
</evidence>
<dbReference type="Ensembl" id="ENSAPLT00000018621.1">
    <property type="protein sequence ID" value="ENSAPLP00000027933.1"/>
    <property type="gene ID" value="ENSAPLG00000003871.2"/>
</dbReference>
<dbReference type="InterPro" id="IPR045263">
    <property type="entry name" value="GLUT"/>
</dbReference>
<comment type="subcellular location">
    <subcellularLocation>
        <location evidence="1">Membrane</location>
        <topology evidence="1">Multi-pass membrane protein</topology>
    </subcellularLocation>
</comment>
<dbReference type="PANTHER" id="PTHR23503:SF22">
    <property type="entry name" value="SOLUTE CARRIER FAMILY 2, FACILITATED GLUCOSE TRANSPORTER MEMBER 11"/>
    <property type="match status" value="1"/>
</dbReference>
<reference evidence="7 8" key="1">
    <citation type="submission" date="2017-10" db="EMBL/GenBank/DDBJ databases">
        <title>A new Pekin duck reference genome.</title>
        <authorList>
            <person name="Hou Z.-C."/>
            <person name="Zhou Z.-K."/>
            <person name="Zhu F."/>
            <person name="Hou S.-S."/>
        </authorList>
    </citation>
    <scope>NUCLEOTIDE SEQUENCE [LARGE SCALE GENOMIC DNA]</scope>
</reference>
<name>A0A493TPY3_ANAPP</name>
<evidence type="ECO:0000256" key="2">
    <source>
        <dbReference type="ARBA" id="ARBA00022692"/>
    </source>
</evidence>
<reference evidence="7" key="2">
    <citation type="submission" date="2025-08" db="UniProtKB">
        <authorList>
            <consortium name="Ensembl"/>
        </authorList>
    </citation>
    <scope>IDENTIFICATION</scope>
</reference>
<dbReference type="AlphaFoldDB" id="A0A493TPY3"/>
<feature type="region of interest" description="Disordered" evidence="5">
    <location>
        <begin position="134"/>
        <end position="154"/>
    </location>
</feature>
<evidence type="ECO:0000256" key="6">
    <source>
        <dbReference type="SAM" id="Phobius"/>
    </source>
</evidence>
<dbReference type="GO" id="GO:0070837">
    <property type="term" value="P:dehydroascorbic acid transport"/>
    <property type="evidence" value="ECO:0007669"/>
    <property type="project" value="TreeGrafter"/>
</dbReference>
<proteinExistence type="predicted"/>
<dbReference type="SUPFAM" id="SSF103473">
    <property type="entry name" value="MFS general substrate transporter"/>
    <property type="match status" value="1"/>
</dbReference>
<dbReference type="GeneTree" id="ENSGT00940000161061"/>
<organism evidence="7 8">
    <name type="scientific">Anas platyrhynchos platyrhynchos</name>
    <name type="common">Northern mallard</name>
    <dbReference type="NCBI Taxonomy" id="8840"/>
    <lineage>
        <taxon>Eukaryota</taxon>
        <taxon>Metazoa</taxon>
        <taxon>Chordata</taxon>
        <taxon>Craniata</taxon>
        <taxon>Vertebrata</taxon>
        <taxon>Euteleostomi</taxon>
        <taxon>Archelosauria</taxon>
        <taxon>Archosauria</taxon>
        <taxon>Dinosauria</taxon>
        <taxon>Saurischia</taxon>
        <taxon>Theropoda</taxon>
        <taxon>Coelurosauria</taxon>
        <taxon>Aves</taxon>
        <taxon>Neognathae</taxon>
        <taxon>Galloanserae</taxon>
        <taxon>Anseriformes</taxon>
        <taxon>Anatidae</taxon>
        <taxon>Anatinae</taxon>
        <taxon>Anas</taxon>
    </lineage>
</organism>
<dbReference type="GO" id="GO:0055056">
    <property type="term" value="F:D-glucose transmembrane transporter activity"/>
    <property type="evidence" value="ECO:0007669"/>
    <property type="project" value="TreeGrafter"/>
</dbReference>
<dbReference type="Pfam" id="PF00083">
    <property type="entry name" value="Sugar_tr"/>
    <property type="match status" value="1"/>
</dbReference>
<feature type="transmembrane region" description="Helical" evidence="6">
    <location>
        <begin position="113"/>
        <end position="131"/>
    </location>
</feature>
<dbReference type="Gene3D" id="1.20.1250.20">
    <property type="entry name" value="MFS general substrate transporter like domains"/>
    <property type="match status" value="1"/>
</dbReference>
<dbReference type="InterPro" id="IPR005828">
    <property type="entry name" value="MFS_sugar_transport-like"/>
</dbReference>
<accession>A0A493TPY3</accession>
<dbReference type="InterPro" id="IPR036259">
    <property type="entry name" value="MFS_trans_sf"/>
</dbReference>
<keyword evidence="8" id="KW-1185">Reference proteome</keyword>
<keyword evidence="2 6" id="KW-0812">Transmembrane</keyword>
<evidence type="ECO:0000313" key="8">
    <source>
        <dbReference type="Proteomes" id="UP000016666"/>
    </source>
</evidence>
<dbReference type="GO" id="GO:0005886">
    <property type="term" value="C:plasma membrane"/>
    <property type="evidence" value="ECO:0007669"/>
    <property type="project" value="TreeGrafter"/>
</dbReference>
<reference evidence="7" key="3">
    <citation type="submission" date="2025-09" db="UniProtKB">
        <authorList>
            <consortium name="Ensembl"/>
        </authorList>
    </citation>
    <scope>IDENTIFICATION</scope>
</reference>
<evidence type="ECO:0000313" key="7">
    <source>
        <dbReference type="Ensembl" id="ENSAPLP00000027933.1"/>
    </source>
</evidence>
<sequence length="154" mass="16855">MQLCGNDSMYFYAAYVFQEAGIPQDKIPYVVIGTGSCELIASVTCNMIIDYAGRRPLLLGGYIFMAGWAVVFMVALSQQVTNFTSLFKGNGAGVLVSLLVLCCSLQLETRISWMPYLSMACIFAYILSFGIGPGQKREGRQGSREDAGWKLGMD</sequence>
<keyword evidence="4 6" id="KW-0472">Membrane</keyword>
<feature type="compositionally biased region" description="Basic and acidic residues" evidence="5">
    <location>
        <begin position="135"/>
        <end position="154"/>
    </location>
</feature>
<dbReference type="PANTHER" id="PTHR23503">
    <property type="entry name" value="SOLUTE CARRIER FAMILY 2"/>
    <property type="match status" value="1"/>
</dbReference>
<dbReference type="Proteomes" id="UP000016666">
    <property type="component" value="Chromosome 16"/>
</dbReference>
<gene>
    <name evidence="7" type="primary">SLC2A11</name>
</gene>
<evidence type="ECO:0000256" key="3">
    <source>
        <dbReference type="ARBA" id="ARBA00022989"/>
    </source>
</evidence>
<feature type="transmembrane region" description="Helical" evidence="6">
    <location>
        <begin position="57"/>
        <end position="77"/>
    </location>
</feature>
<dbReference type="GO" id="GO:0046323">
    <property type="term" value="P:D-glucose import"/>
    <property type="evidence" value="ECO:0007669"/>
    <property type="project" value="TreeGrafter"/>
</dbReference>
<evidence type="ECO:0000256" key="5">
    <source>
        <dbReference type="SAM" id="MobiDB-lite"/>
    </source>
</evidence>
<keyword evidence="3 6" id="KW-1133">Transmembrane helix</keyword>
<protein>
    <submittedName>
        <fullName evidence="7">Solute carrier family 2 member 11</fullName>
    </submittedName>
</protein>